<keyword evidence="5" id="KW-0029">Amino-acid transport</keyword>
<dbReference type="AlphaFoldDB" id="A0A8S0S757"/>
<dbReference type="InterPro" id="IPR040359">
    <property type="entry name" value="GDU"/>
</dbReference>
<protein>
    <submittedName>
        <fullName evidence="10">GLUTAMINE DUMPER 4-like</fullName>
    </submittedName>
</protein>
<evidence type="ECO:0000256" key="5">
    <source>
        <dbReference type="ARBA" id="ARBA00022970"/>
    </source>
</evidence>
<name>A0A8S0S757_OLEEU</name>
<keyword evidence="6 9" id="KW-1133">Transmembrane helix</keyword>
<evidence type="ECO:0000256" key="8">
    <source>
        <dbReference type="SAM" id="MobiDB-lite"/>
    </source>
</evidence>
<evidence type="ECO:0000313" key="11">
    <source>
        <dbReference type="Proteomes" id="UP000594638"/>
    </source>
</evidence>
<dbReference type="Gramene" id="OE9A099408T1">
    <property type="protein sequence ID" value="OE9A099408C1"/>
    <property type="gene ID" value="OE9A099408"/>
</dbReference>
<evidence type="ECO:0000256" key="2">
    <source>
        <dbReference type="ARBA" id="ARBA00009977"/>
    </source>
</evidence>
<sequence length="101" mass="11002">MTPTSTNTTISRSFWDWNSPLPYLFGGLALLVLLISVALIMLACSIRKPVSNDDEEKPKQEPESIETDIGPKFVAILAGEENPTHIAIPIPNSVPTSVQQV</sequence>
<keyword evidence="4 9" id="KW-0812">Transmembrane</keyword>
<evidence type="ECO:0000256" key="1">
    <source>
        <dbReference type="ARBA" id="ARBA00004167"/>
    </source>
</evidence>
<evidence type="ECO:0000256" key="7">
    <source>
        <dbReference type="ARBA" id="ARBA00023136"/>
    </source>
</evidence>
<proteinExistence type="inferred from homology"/>
<comment type="similarity">
    <text evidence="2">Belongs to the GLUTAMINE DUMPER 1 (TC 9.B.60) family.</text>
</comment>
<feature type="transmembrane region" description="Helical" evidence="9">
    <location>
        <begin position="20"/>
        <end position="42"/>
    </location>
</feature>
<comment type="subcellular location">
    <subcellularLocation>
        <location evidence="1">Membrane</location>
        <topology evidence="1">Single-pass membrane protein</topology>
    </subcellularLocation>
</comment>
<keyword evidence="7 9" id="KW-0472">Membrane</keyword>
<keyword evidence="3" id="KW-0813">Transport</keyword>
<dbReference type="GO" id="GO:0006865">
    <property type="term" value="P:amino acid transport"/>
    <property type="evidence" value="ECO:0007669"/>
    <property type="project" value="UniProtKB-KW"/>
</dbReference>
<gene>
    <name evidence="10" type="ORF">OLEA9_A099408</name>
</gene>
<dbReference type="PANTHER" id="PTHR33228">
    <property type="entry name" value="PROTEIN GLUTAMINE DUMPER 4-RELATED"/>
    <property type="match status" value="1"/>
</dbReference>
<evidence type="ECO:0000256" key="6">
    <source>
        <dbReference type="ARBA" id="ARBA00022989"/>
    </source>
</evidence>
<dbReference type="GO" id="GO:0016020">
    <property type="term" value="C:membrane"/>
    <property type="evidence" value="ECO:0007669"/>
    <property type="project" value="UniProtKB-SubCell"/>
</dbReference>
<evidence type="ECO:0000313" key="10">
    <source>
        <dbReference type="EMBL" id="CAA2987066.1"/>
    </source>
</evidence>
<reference evidence="10 11" key="1">
    <citation type="submission" date="2019-12" db="EMBL/GenBank/DDBJ databases">
        <authorList>
            <person name="Alioto T."/>
            <person name="Alioto T."/>
            <person name="Gomez Garrido J."/>
        </authorList>
    </citation>
    <scope>NUCLEOTIDE SEQUENCE [LARGE SCALE GENOMIC DNA]</scope>
</reference>
<evidence type="ECO:0000256" key="3">
    <source>
        <dbReference type="ARBA" id="ARBA00022448"/>
    </source>
</evidence>
<accession>A0A8S0S757</accession>
<feature type="region of interest" description="Disordered" evidence="8">
    <location>
        <begin position="50"/>
        <end position="70"/>
    </location>
</feature>
<keyword evidence="11" id="KW-1185">Reference proteome</keyword>
<evidence type="ECO:0000256" key="9">
    <source>
        <dbReference type="SAM" id="Phobius"/>
    </source>
</evidence>
<dbReference type="EMBL" id="CACTIH010003901">
    <property type="protein sequence ID" value="CAA2987066.1"/>
    <property type="molecule type" value="Genomic_DNA"/>
</dbReference>
<dbReference type="PANTHER" id="PTHR33228:SF76">
    <property type="entry name" value="PROTEIN GLUTAMINE DUMPER 7"/>
    <property type="match status" value="1"/>
</dbReference>
<organism evidence="10 11">
    <name type="scientific">Olea europaea subsp. europaea</name>
    <dbReference type="NCBI Taxonomy" id="158383"/>
    <lineage>
        <taxon>Eukaryota</taxon>
        <taxon>Viridiplantae</taxon>
        <taxon>Streptophyta</taxon>
        <taxon>Embryophyta</taxon>
        <taxon>Tracheophyta</taxon>
        <taxon>Spermatophyta</taxon>
        <taxon>Magnoliopsida</taxon>
        <taxon>eudicotyledons</taxon>
        <taxon>Gunneridae</taxon>
        <taxon>Pentapetalae</taxon>
        <taxon>asterids</taxon>
        <taxon>lamiids</taxon>
        <taxon>Lamiales</taxon>
        <taxon>Oleaceae</taxon>
        <taxon>Oleeae</taxon>
        <taxon>Olea</taxon>
    </lineage>
</organism>
<dbReference type="GO" id="GO:0080143">
    <property type="term" value="P:regulation of amino acid export"/>
    <property type="evidence" value="ECO:0007669"/>
    <property type="project" value="InterPro"/>
</dbReference>
<dbReference type="OrthoDB" id="909067at2759"/>
<comment type="caution">
    <text evidence="10">The sequence shown here is derived from an EMBL/GenBank/DDBJ whole genome shotgun (WGS) entry which is preliminary data.</text>
</comment>
<evidence type="ECO:0000256" key="4">
    <source>
        <dbReference type="ARBA" id="ARBA00022692"/>
    </source>
</evidence>
<dbReference type="Proteomes" id="UP000594638">
    <property type="component" value="Unassembled WGS sequence"/>
</dbReference>